<dbReference type="RefSeq" id="WP_146446631.1">
    <property type="nucleotide sequence ID" value="NZ_SJPR01000008.1"/>
</dbReference>
<dbReference type="Proteomes" id="UP000317421">
    <property type="component" value="Unassembled WGS sequence"/>
</dbReference>
<dbReference type="Pfam" id="PF13354">
    <property type="entry name" value="Beta-lactamase2"/>
    <property type="match status" value="1"/>
</dbReference>
<evidence type="ECO:0000256" key="3">
    <source>
        <dbReference type="ARBA" id="ARBA00012865"/>
    </source>
</evidence>
<dbReference type="EC" id="3.5.2.6" evidence="3"/>
<keyword evidence="5" id="KW-0378">Hydrolase</keyword>
<proteinExistence type="inferred from homology"/>
<dbReference type="InterPro" id="IPR000871">
    <property type="entry name" value="Beta-lactam_class-A"/>
</dbReference>
<gene>
    <name evidence="5" type="primary">smeA</name>
    <name evidence="5" type="ORF">Pla108_39550</name>
</gene>
<dbReference type="InterPro" id="IPR045155">
    <property type="entry name" value="Beta-lactam_cat"/>
</dbReference>
<accession>A0A5C6A2P2</accession>
<dbReference type="GO" id="GO:0046677">
    <property type="term" value="P:response to antibiotic"/>
    <property type="evidence" value="ECO:0007669"/>
    <property type="project" value="InterPro"/>
</dbReference>
<dbReference type="PANTHER" id="PTHR35333:SF3">
    <property type="entry name" value="BETA-LACTAMASE-TYPE TRANSPEPTIDASE FOLD CONTAINING PROTEIN"/>
    <property type="match status" value="1"/>
</dbReference>
<evidence type="ECO:0000256" key="2">
    <source>
        <dbReference type="ARBA" id="ARBA00009009"/>
    </source>
</evidence>
<dbReference type="EMBL" id="SJPR01000008">
    <property type="protein sequence ID" value="TWT93461.1"/>
    <property type="molecule type" value="Genomic_DNA"/>
</dbReference>
<comment type="similarity">
    <text evidence="2">Belongs to the class-A beta-lactamase family.</text>
</comment>
<comment type="catalytic activity">
    <reaction evidence="1">
        <text>a beta-lactam + H2O = a substituted beta-amino acid</text>
        <dbReference type="Rhea" id="RHEA:20401"/>
        <dbReference type="ChEBI" id="CHEBI:15377"/>
        <dbReference type="ChEBI" id="CHEBI:35627"/>
        <dbReference type="ChEBI" id="CHEBI:140347"/>
        <dbReference type="EC" id="3.5.2.6"/>
    </reaction>
</comment>
<dbReference type="SUPFAM" id="SSF56601">
    <property type="entry name" value="beta-lactamase/transpeptidase-like"/>
    <property type="match status" value="1"/>
</dbReference>
<feature type="domain" description="Beta-lactamase class A catalytic" evidence="4">
    <location>
        <begin position="23"/>
        <end position="234"/>
    </location>
</feature>
<dbReference type="OrthoDB" id="9775096at2"/>
<keyword evidence="6" id="KW-1185">Reference proteome</keyword>
<dbReference type="PANTHER" id="PTHR35333">
    <property type="entry name" value="BETA-LACTAMASE"/>
    <property type="match status" value="1"/>
</dbReference>
<dbReference type="Gene3D" id="3.40.710.10">
    <property type="entry name" value="DD-peptidase/beta-lactamase superfamily"/>
    <property type="match status" value="1"/>
</dbReference>
<dbReference type="AlphaFoldDB" id="A0A5C6A2P2"/>
<name>A0A5C6A2P2_9BACT</name>
<evidence type="ECO:0000313" key="5">
    <source>
        <dbReference type="EMBL" id="TWT93461.1"/>
    </source>
</evidence>
<dbReference type="GO" id="GO:0008800">
    <property type="term" value="F:beta-lactamase activity"/>
    <property type="evidence" value="ECO:0007669"/>
    <property type="project" value="UniProtKB-EC"/>
</dbReference>
<evidence type="ECO:0000259" key="4">
    <source>
        <dbReference type="Pfam" id="PF13354"/>
    </source>
</evidence>
<evidence type="ECO:0000256" key="1">
    <source>
        <dbReference type="ARBA" id="ARBA00001526"/>
    </source>
</evidence>
<reference evidence="5 6" key="1">
    <citation type="submission" date="2019-02" db="EMBL/GenBank/DDBJ databases">
        <title>Deep-cultivation of Planctomycetes and their phenomic and genomic characterization uncovers novel biology.</title>
        <authorList>
            <person name="Wiegand S."/>
            <person name="Jogler M."/>
            <person name="Boedeker C."/>
            <person name="Pinto D."/>
            <person name="Vollmers J."/>
            <person name="Rivas-Marin E."/>
            <person name="Kohn T."/>
            <person name="Peeters S.H."/>
            <person name="Heuer A."/>
            <person name="Rast P."/>
            <person name="Oberbeckmann S."/>
            <person name="Bunk B."/>
            <person name="Jeske O."/>
            <person name="Meyerdierks A."/>
            <person name="Storesund J.E."/>
            <person name="Kallscheuer N."/>
            <person name="Luecker S."/>
            <person name="Lage O.M."/>
            <person name="Pohl T."/>
            <person name="Merkel B.J."/>
            <person name="Hornburger P."/>
            <person name="Mueller R.-W."/>
            <person name="Bruemmer F."/>
            <person name="Labrenz M."/>
            <person name="Spormann A.M."/>
            <person name="Op Den Camp H."/>
            <person name="Overmann J."/>
            <person name="Amann R."/>
            <person name="Jetten M.S.M."/>
            <person name="Mascher T."/>
            <person name="Medema M.H."/>
            <person name="Devos D.P."/>
            <person name="Kaster A.-K."/>
            <person name="Ovreas L."/>
            <person name="Rohde M."/>
            <person name="Galperin M.Y."/>
            <person name="Jogler C."/>
        </authorList>
    </citation>
    <scope>NUCLEOTIDE SEQUENCE [LARGE SCALE GENOMIC DNA]</scope>
    <source>
        <strain evidence="5 6">Pla108</strain>
    </source>
</reference>
<protein>
    <recommendedName>
        <fullName evidence="3">beta-lactamase</fullName>
        <ecNumber evidence="3">3.5.2.6</ecNumber>
    </recommendedName>
</protein>
<evidence type="ECO:0000313" key="6">
    <source>
        <dbReference type="Proteomes" id="UP000317421"/>
    </source>
</evidence>
<comment type="caution">
    <text evidence="5">The sequence shown here is derived from an EMBL/GenBank/DDBJ whole genome shotgun (WGS) entry which is preliminary data.</text>
</comment>
<organism evidence="5 6">
    <name type="scientific">Botrimarina colliarenosi</name>
    <dbReference type="NCBI Taxonomy" id="2528001"/>
    <lineage>
        <taxon>Bacteria</taxon>
        <taxon>Pseudomonadati</taxon>
        <taxon>Planctomycetota</taxon>
        <taxon>Planctomycetia</taxon>
        <taxon>Pirellulales</taxon>
        <taxon>Lacipirellulaceae</taxon>
        <taxon>Botrimarina</taxon>
    </lineage>
</organism>
<sequence>MTLPNQIAELVESTPARVGLCVVHASGAPGFGYREEEVFTQASAIKIPILGTLNRLAADGRLALSETLPVDPSDGVGGCGVLQNFLPGASRLALADLATLMIVLSDNVATNLLIERIGFDAVNELIEDMHGSEATRLRRKMIDLEARKVGRENTATPRDAAVHMLRLAENANAGDPAALATRRTLRLKKESPVTAALPKDLLLATKPGMLDGLRTEWSLVQDEGGGVDYAMALMADGADDAVLEPLFRRLAATIHSVVTR</sequence>
<dbReference type="InterPro" id="IPR012338">
    <property type="entry name" value="Beta-lactam/transpept-like"/>
</dbReference>
<dbReference type="GO" id="GO:0030655">
    <property type="term" value="P:beta-lactam antibiotic catabolic process"/>
    <property type="evidence" value="ECO:0007669"/>
    <property type="project" value="InterPro"/>
</dbReference>